<evidence type="ECO:0000256" key="4">
    <source>
        <dbReference type="ARBA" id="ARBA00022598"/>
    </source>
</evidence>
<evidence type="ECO:0000256" key="7">
    <source>
        <dbReference type="ARBA" id="ARBA00022917"/>
    </source>
</evidence>
<keyword evidence="7 10" id="KW-0648">Protein biosynthesis</keyword>
<dbReference type="PRINTS" id="PR01039">
    <property type="entry name" value="TRNASYNTHTRP"/>
</dbReference>
<reference evidence="11" key="1">
    <citation type="journal article" date="2023" name="Insect Mol. Biol.">
        <title>Genome sequencing provides insights into the evolution of gene families encoding plant cell wall-degrading enzymes in longhorned beetles.</title>
        <authorList>
            <person name="Shin N.R."/>
            <person name="Okamura Y."/>
            <person name="Kirsch R."/>
            <person name="Pauchet Y."/>
        </authorList>
    </citation>
    <scope>NUCLEOTIDE SEQUENCE</scope>
    <source>
        <strain evidence="11">RBIC_L_NR</strain>
    </source>
</reference>
<evidence type="ECO:0000256" key="9">
    <source>
        <dbReference type="ARBA" id="ARBA00030268"/>
    </source>
</evidence>
<comment type="similarity">
    <text evidence="1 10">Belongs to the class-I aminoacyl-tRNA synthetase family.</text>
</comment>
<dbReference type="PANTHER" id="PTHR10055">
    <property type="entry name" value="TRYPTOPHANYL-TRNA SYNTHETASE"/>
    <property type="match status" value="1"/>
</dbReference>
<accession>A0AAV8YH36</accession>
<dbReference type="InterPro" id="IPR014729">
    <property type="entry name" value="Rossmann-like_a/b/a_fold"/>
</dbReference>
<dbReference type="GO" id="GO:0004830">
    <property type="term" value="F:tryptophan-tRNA ligase activity"/>
    <property type="evidence" value="ECO:0007669"/>
    <property type="project" value="UniProtKB-EC"/>
</dbReference>
<evidence type="ECO:0000313" key="11">
    <source>
        <dbReference type="EMBL" id="KAJ8950259.1"/>
    </source>
</evidence>
<dbReference type="Proteomes" id="UP001162156">
    <property type="component" value="Unassembled WGS sequence"/>
</dbReference>
<keyword evidence="6 10" id="KW-0067">ATP-binding</keyword>
<name>A0AAV8YH36_9CUCU</name>
<sequence length="278" mass="32027">MNSILNCYEFKKPFYLYTGRGPSSRSMHVGHLIPFTLCKWLQDVFDVPLVIQLTDDEKSLWKDIKLDEAHKMAYANARDIIAMGFDVEKTFIFTDLDYIGIQKLVTFNQVKGIFGFDDSTLIGKIAFPAVQAAPALSSSFPDIFNGRRARCLIPCAIDQDPYFRMTGTDTAKQLRTKINKHAYSGGRATLEDHRKYGGNCEVDVSYQYLKFFLEDDEKLEKIKQDYESGELLSGDLKKLLINCLTPILTDHQHRRAQVTDELLQQFMTPRRLNFKYFD</sequence>
<dbReference type="GO" id="GO:0005737">
    <property type="term" value="C:cytoplasm"/>
    <property type="evidence" value="ECO:0007669"/>
    <property type="project" value="TreeGrafter"/>
</dbReference>
<organism evidence="11 12">
    <name type="scientific">Rhamnusium bicolor</name>
    <dbReference type="NCBI Taxonomy" id="1586634"/>
    <lineage>
        <taxon>Eukaryota</taxon>
        <taxon>Metazoa</taxon>
        <taxon>Ecdysozoa</taxon>
        <taxon>Arthropoda</taxon>
        <taxon>Hexapoda</taxon>
        <taxon>Insecta</taxon>
        <taxon>Pterygota</taxon>
        <taxon>Neoptera</taxon>
        <taxon>Endopterygota</taxon>
        <taxon>Coleoptera</taxon>
        <taxon>Polyphaga</taxon>
        <taxon>Cucujiformia</taxon>
        <taxon>Chrysomeloidea</taxon>
        <taxon>Cerambycidae</taxon>
        <taxon>Lepturinae</taxon>
        <taxon>Rhagiini</taxon>
        <taxon>Rhamnusium</taxon>
    </lineage>
</organism>
<keyword evidence="12" id="KW-1185">Reference proteome</keyword>
<dbReference type="SUPFAM" id="SSF52374">
    <property type="entry name" value="Nucleotidylyl transferase"/>
    <property type="match status" value="1"/>
</dbReference>
<keyword evidence="5 10" id="KW-0547">Nucleotide-binding</keyword>
<comment type="caution">
    <text evidence="11">The sequence shown here is derived from an EMBL/GenBank/DDBJ whole genome shotgun (WGS) entry which is preliminary data.</text>
</comment>
<evidence type="ECO:0000256" key="1">
    <source>
        <dbReference type="ARBA" id="ARBA00005594"/>
    </source>
</evidence>
<proteinExistence type="inferred from homology"/>
<dbReference type="InterPro" id="IPR002305">
    <property type="entry name" value="aa-tRNA-synth_Ic"/>
</dbReference>
<dbReference type="AlphaFoldDB" id="A0AAV8YH36"/>
<dbReference type="GO" id="GO:0005524">
    <property type="term" value="F:ATP binding"/>
    <property type="evidence" value="ECO:0007669"/>
    <property type="project" value="UniProtKB-KW"/>
</dbReference>
<dbReference type="EMBL" id="JANEYF010002181">
    <property type="protein sequence ID" value="KAJ8950259.1"/>
    <property type="molecule type" value="Genomic_DNA"/>
</dbReference>
<evidence type="ECO:0000313" key="12">
    <source>
        <dbReference type="Proteomes" id="UP001162156"/>
    </source>
</evidence>
<evidence type="ECO:0000256" key="8">
    <source>
        <dbReference type="ARBA" id="ARBA00023146"/>
    </source>
</evidence>
<dbReference type="EC" id="6.1.1.2" evidence="2"/>
<keyword evidence="8 10" id="KW-0030">Aminoacyl-tRNA synthetase</keyword>
<evidence type="ECO:0000256" key="3">
    <source>
        <dbReference type="ARBA" id="ARBA00013782"/>
    </source>
</evidence>
<dbReference type="GO" id="GO:0006436">
    <property type="term" value="P:tryptophanyl-tRNA aminoacylation"/>
    <property type="evidence" value="ECO:0007669"/>
    <property type="project" value="InterPro"/>
</dbReference>
<dbReference type="Pfam" id="PF00579">
    <property type="entry name" value="tRNA-synt_1b"/>
    <property type="match status" value="1"/>
</dbReference>
<evidence type="ECO:0000256" key="6">
    <source>
        <dbReference type="ARBA" id="ARBA00022840"/>
    </source>
</evidence>
<protein>
    <recommendedName>
        <fullName evidence="3">Tryptophan--tRNA ligase, cytoplasmic</fullName>
        <ecNumber evidence="2">6.1.1.2</ecNumber>
    </recommendedName>
    <alternativeName>
        <fullName evidence="9">Tryptophanyl-tRNA synthetase</fullName>
    </alternativeName>
</protein>
<evidence type="ECO:0000256" key="2">
    <source>
        <dbReference type="ARBA" id="ARBA00013161"/>
    </source>
</evidence>
<dbReference type="Gene3D" id="3.40.50.620">
    <property type="entry name" value="HUPs"/>
    <property type="match status" value="1"/>
</dbReference>
<evidence type="ECO:0000256" key="5">
    <source>
        <dbReference type="ARBA" id="ARBA00022741"/>
    </source>
</evidence>
<evidence type="ECO:0000256" key="10">
    <source>
        <dbReference type="RuleBase" id="RU363036"/>
    </source>
</evidence>
<gene>
    <name evidence="11" type="ORF">NQ314_007947</name>
</gene>
<dbReference type="InterPro" id="IPR002306">
    <property type="entry name" value="Trp-tRNA-ligase"/>
</dbReference>
<dbReference type="FunFam" id="1.10.240.10:FF:000003">
    <property type="entry name" value="Tryptophan--tRNA ligase, cytoplasmic"/>
    <property type="match status" value="1"/>
</dbReference>
<keyword evidence="4 10" id="KW-0436">Ligase</keyword>
<dbReference type="PANTHER" id="PTHR10055:SF1">
    <property type="entry name" value="TRYPTOPHAN--TRNA LIGASE, CYTOPLASMIC"/>
    <property type="match status" value="1"/>
</dbReference>